<proteinExistence type="predicted"/>
<dbReference type="GO" id="GO:0003677">
    <property type="term" value="F:DNA binding"/>
    <property type="evidence" value="ECO:0007669"/>
    <property type="project" value="UniProtKB-KW"/>
</dbReference>
<evidence type="ECO:0000313" key="6">
    <source>
        <dbReference type="Proteomes" id="UP000255534"/>
    </source>
</evidence>
<dbReference type="SUPFAM" id="SSF47413">
    <property type="entry name" value="lambda repressor-like DNA-binding domains"/>
    <property type="match status" value="1"/>
</dbReference>
<protein>
    <submittedName>
        <fullName evidence="5">Toxin-antitoxin system, toxin component, RelE</fullName>
    </submittedName>
</protein>
<dbReference type="EMBL" id="UGXK01000001">
    <property type="protein sequence ID" value="SUG72942.1"/>
    <property type="molecule type" value="Genomic_DNA"/>
</dbReference>
<dbReference type="CDD" id="cd00093">
    <property type="entry name" value="HTH_XRE"/>
    <property type="match status" value="1"/>
</dbReference>
<dbReference type="InterPro" id="IPR052359">
    <property type="entry name" value="HTH-type_reg/antitoxin"/>
</dbReference>
<organism evidence="5 6">
    <name type="scientific">Salmonella enterica I</name>
    <dbReference type="NCBI Taxonomy" id="59201"/>
    <lineage>
        <taxon>Bacteria</taxon>
        <taxon>Pseudomonadati</taxon>
        <taxon>Pseudomonadota</taxon>
        <taxon>Gammaproteobacteria</taxon>
        <taxon>Enterobacterales</taxon>
        <taxon>Enterobacteriaceae</taxon>
        <taxon>Salmonella</taxon>
    </lineage>
</organism>
<sequence length="236" mass="26997">MYHLVLYFRLQDVNLMRIFKTRWFNREAKSHTIKDDELSEAINTVLQGKADNLGGGVYKKRLNQNRDRAIVLAKGGEHWFYTFLYAKQDMANISYRELAGFRELAKHYAWLTEDQITALINNKELVEVRHVSKTKFKSPAFEAIHSAASGLFSVDAIPQETMRSFDTACLSSIKDLQPLEIKALREELNVSQSVFARYLNTSVSTVQKWESGAKRPSGMSLKLLNVVQKHGLKVLV</sequence>
<name>A0A379UZV5_SALET</name>
<feature type="domain" description="HTH cro/C1-type" evidence="4">
    <location>
        <begin position="181"/>
        <end position="217"/>
    </location>
</feature>
<keyword evidence="2" id="KW-0238">DNA-binding</keyword>
<dbReference type="Proteomes" id="UP000255534">
    <property type="component" value="Unassembled WGS sequence"/>
</dbReference>
<evidence type="ECO:0000256" key="3">
    <source>
        <dbReference type="ARBA" id="ARBA00023163"/>
    </source>
</evidence>
<dbReference type="Gene3D" id="1.10.260.40">
    <property type="entry name" value="lambda repressor-like DNA-binding domains"/>
    <property type="match status" value="1"/>
</dbReference>
<evidence type="ECO:0000313" key="5">
    <source>
        <dbReference type="EMBL" id="SUG72942.1"/>
    </source>
</evidence>
<dbReference type="AlphaFoldDB" id="A0A379UZV5"/>
<evidence type="ECO:0000256" key="2">
    <source>
        <dbReference type="ARBA" id="ARBA00023125"/>
    </source>
</evidence>
<dbReference type="Pfam" id="PF06296">
    <property type="entry name" value="RelE"/>
    <property type="match status" value="1"/>
</dbReference>
<dbReference type="InterPro" id="IPR001387">
    <property type="entry name" value="Cro/C1-type_HTH"/>
</dbReference>
<dbReference type="Pfam" id="PF01381">
    <property type="entry name" value="HTH_3"/>
    <property type="match status" value="1"/>
</dbReference>
<reference evidence="5 6" key="1">
    <citation type="submission" date="2018-06" db="EMBL/GenBank/DDBJ databases">
        <authorList>
            <consortium name="Pathogen Informatics"/>
            <person name="Doyle S."/>
        </authorList>
    </citation>
    <scope>NUCLEOTIDE SEQUENCE [LARGE SCALE GENOMIC DNA]</scope>
    <source>
        <strain evidence="5 6">NCTC5798</strain>
    </source>
</reference>
<dbReference type="InterPro" id="IPR010982">
    <property type="entry name" value="Lambda_DNA-bd_dom_sf"/>
</dbReference>
<dbReference type="PROSITE" id="PS50943">
    <property type="entry name" value="HTH_CROC1"/>
    <property type="match status" value="1"/>
</dbReference>
<dbReference type="InterPro" id="IPR009387">
    <property type="entry name" value="HigB-2"/>
</dbReference>
<gene>
    <name evidence="5" type="ORF">NCTC5798_04172</name>
</gene>
<keyword evidence="3" id="KW-0804">Transcription</keyword>
<evidence type="ECO:0000256" key="1">
    <source>
        <dbReference type="ARBA" id="ARBA00023015"/>
    </source>
</evidence>
<accession>A0A379UZV5</accession>
<keyword evidence="1" id="KW-0805">Transcription regulation</keyword>
<dbReference type="SMART" id="SM00530">
    <property type="entry name" value="HTH_XRE"/>
    <property type="match status" value="1"/>
</dbReference>
<evidence type="ECO:0000259" key="4">
    <source>
        <dbReference type="PROSITE" id="PS50943"/>
    </source>
</evidence>
<dbReference type="PANTHER" id="PTHR36511">
    <property type="entry name" value="MERR FAMILY BACTERIAL REGULATORY PROTEIN"/>
    <property type="match status" value="1"/>
</dbReference>
<dbReference type="PANTHER" id="PTHR36511:SF3">
    <property type="entry name" value="ANTITOXIN HIGA-2"/>
    <property type="match status" value="1"/>
</dbReference>